<evidence type="ECO:0000313" key="3">
    <source>
        <dbReference type="Proteomes" id="UP000009222"/>
    </source>
</evidence>
<dbReference type="RefSeq" id="WP_015712769.1">
    <property type="nucleotide sequence ID" value="NC_015577.1"/>
</dbReference>
<evidence type="ECO:0000313" key="2">
    <source>
        <dbReference type="EMBL" id="AEF81295.1"/>
    </source>
</evidence>
<protein>
    <recommendedName>
        <fullName evidence="1">Uroporphyrinogen decarboxylase (URO-D) domain-containing protein</fullName>
    </recommendedName>
</protein>
<accession>F5YD48</accession>
<dbReference type="STRING" id="545695.TREAZ_2765"/>
<name>F5YD48_LEAAZ</name>
<dbReference type="EMBL" id="CP001841">
    <property type="protein sequence ID" value="AEF81295.1"/>
    <property type="molecule type" value="Genomic_DNA"/>
</dbReference>
<dbReference type="PANTHER" id="PTHR47099:SF1">
    <property type="entry name" value="METHYLCOBAMIDE:COM METHYLTRANSFERASE MTBA"/>
    <property type="match status" value="1"/>
</dbReference>
<gene>
    <name evidence="2" type="ordered locus">TREAZ_2765</name>
</gene>
<feature type="domain" description="Uroporphyrinogen decarboxylase (URO-D)" evidence="1">
    <location>
        <begin position="97"/>
        <end position="340"/>
    </location>
</feature>
<reference evidence="3" key="1">
    <citation type="submission" date="2009-12" db="EMBL/GenBank/DDBJ databases">
        <title>Complete sequence of Treponema azotonutricium strain ZAS-9.</title>
        <authorList>
            <person name="Tetu S.G."/>
            <person name="Matson E."/>
            <person name="Ren Q."/>
            <person name="Seshadri R."/>
            <person name="Elbourne L."/>
            <person name="Hassan K.A."/>
            <person name="Durkin A."/>
            <person name="Radune D."/>
            <person name="Mohamoud Y."/>
            <person name="Shay R."/>
            <person name="Jin S."/>
            <person name="Zhang X."/>
            <person name="Lucey K."/>
            <person name="Ballor N.R."/>
            <person name="Ottesen E."/>
            <person name="Rosenthal R."/>
            <person name="Allen A."/>
            <person name="Leadbetter J.R."/>
            <person name="Paulsen I.T."/>
        </authorList>
    </citation>
    <scope>NUCLEOTIDE SEQUENCE [LARGE SCALE GENOMIC DNA]</scope>
    <source>
        <strain evidence="3">ATCC BAA-888 / DSM 13862 / ZAS-9</strain>
    </source>
</reference>
<dbReference type="Proteomes" id="UP000009222">
    <property type="component" value="Chromosome"/>
</dbReference>
<dbReference type="SUPFAM" id="SSF51726">
    <property type="entry name" value="UROD/MetE-like"/>
    <property type="match status" value="1"/>
</dbReference>
<dbReference type="Pfam" id="PF01208">
    <property type="entry name" value="URO-D"/>
    <property type="match status" value="1"/>
</dbReference>
<dbReference type="HOGENOM" id="CLU_054162_0_0_12"/>
<dbReference type="KEGG" id="taz:TREAZ_2765"/>
<dbReference type="AlphaFoldDB" id="F5YD48"/>
<dbReference type="InterPro" id="IPR052024">
    <property type="entry name" value="Methanogen_methyltrans"/>
</dbReference>
<dbReference type="InterPro" id="IPR038071">
    <property type="entry name" value="UROD/MetE-like_sf"/>
</dbReference>
<dbReference type="InterPro" id="IPR000257">
    <property type="entry name" value="Uroporphyrinogen_deCOase"/>
</dbReference>
<reference evidence="2 3" key="2">
    <citation type="journal article" date="2011" name="ISME J.">
        <title>RNA-seq reveals cooperative metabolic interactions between two termite-gut spirochete species in co-culture.</title>
        <authorList>
            <person name="Rosenthal A.Z."/>
            <person name="Matson E.G."/>
            <person name="Eldar A."/>
            <person name="Leadbetter J.R."/>
        </authorList>
    </citation>
    <scope>NUCLEOTIDE SEQUENCE [LARGE SCALE GENOMIC DNA]</scope>
    <source>
        <strain evidence="3">ATCC BAA-888 / DSM 13862 / ZAS-9</strain>
    </source>
</reference>
<keyword evidence="3" id="KW-1185">Reference proteome</keyword>
<dbReference type="GO" id="GO:0006779">
    <property type="term" value="P:porphyrin-containing compound biosynthetic process"/>
    <property type="evidence" value="ECO:0007669"/>
    <property type="project" value="InterPro"/>
</dbReference>
<dbReference type="Gene3D" id="3.20.20.210">
    <property type="match status" value="1"/>
</dbReference>
<dbReference type="PANTHER" id="PTHR47099">
    <property type="entry name" value="METHYLCOBAMIDE:COM METHYLTRANSFERASE MTBA"/>
    <property type="match status" value="1"/>
</dbReference>
<evidence type="ECO:0000259" key="1">
    <source>
        <dbReference type="Pfam" id="PF01208"/>
    </source>
</evidence>
<proteinExistence type="predicted"/>
<sequence length="341" mass="38895">MINMSGKQHFKEIVQRKASHCGFWHGCPNPASIEKLYAHYKVKDDFELGLKLGADCRWVMPDAFNAWTNPEYPMFDVLNGQKRTSLSEAGVFAETEDLAEVEKFHWPEMKYMDFSETLKEIDRTVAAGQAVLSGMWSCFYHNACDFFGMENYFMKMHTDPEIVDAVTRHIVDFYLEANEKLFNLAGDKIDAFFFGNDFGSQLDLLISPEHFDRFVMPYFREFTDQAHRHNYNVVLHSCGSIDRVIPRLIDAGVEVLHPIQAMAKNMDAESLAKKYNGKIVFLGGVDTQRLLPFGNADEVRKDVHRLKDLFGPNFLVSPSHESILPNVSPENITAMAETAAE</sequence>
<organism evidence="2 3">
    <name type="scientific">Leadbettera azotonutricia (strain ATCC BAA-888 / DSM 13862 / ZAS-9)</name>
    <name type="common">Treponema azotonutricium</name>
    <dbReference type="NCBI Taxonomy" id="545695"/>
    <lineage>
        <taxon>Bacteria</taxon>
        <taxon>Pseudomonadati</taxon>
        <taxon>Spirochaetota</taxon>
        <taxon>Spirochaetia</taxon>
        <taxon>Spirochaetales</taxon>
        <taxon>Breznakiellaceae</taxon>
        <taxon>Leadbettera</taxon>
    </lineage>
</organism>
<dbReference type="InParanoid" id="F5YD48"/>
<dbReference type="eggNOG" id="COG0407">
    <property type="taxonomic scope" value="Bacteria"/>
</dbReference>
<dbReference type="GO" id="GO:0004853">
    <property type="term" value="F:uroporphyrinogen decarboxylase activity"/>
    <property type="evidence" value="ECO:0007669"/>
    <property type="project" value="InterPro"/>
</dbReference>